<sequence length="321" mass="36007">MKSINIIVIASILMQIGYISSTPLPLYLCRSTGVNLSLVDLESGSLKPYLNYTQDFIMDYNNIYFINSSTIIGSGSILNSEYYAYQYLNVETNVEALYQFDFLAQFPLLNSFFNPNTNQIIIYNETILSLDPIEYQPNGINISLPSIIPYALVVGSVNSLLDSNNNILYFNVEVPPFPQMKKQYLNKDGEYACSFVIGCKYLISFDLQSGEIKSSVNMHFWTNVYTLALPISSTSVICLSINKNNEITFDNINPATGLMKTLKSSENQYEFIYSFTADTVNQIVYLFLSGDVVLSYNYQSNQINTVTLTNPGGTLIKVGSN</sequence>
<keyword evidence="2" id="KW-1185">Reference proteome</keyword>
<comment type="caution">
    <text evidence="1">The sequence shown here is derived from an EMBL/GenBank/DDBJ whole genome shotgun (WGS) entry which is preliminary data.</text>
</comment>
<accession>A0A151Z4X5</accession>
<evidence type="ECO:0000313" key="2">
    <source>
        <dbReference type="Proteomes" id="UP000076078"/>
    </source>
</evidence>
<protein>
    <submittedName>
        <fullName evidence="1">Uncharacterized protein</fullName>
    </submittedName>
</protein>
<dbReference type="InParanoid" id="A0A151Z4X5"/>
<dbReference type="EMBL" id="LODT01000046">
    <property type="protein sequence ID" value="KYQ88967.1"/>
    <property type="molecule type" value="Genomic_DNA"/>
</dbReference>
<proteinExistence type="predicted"/>
<reference evidence="1 2" key="1">
    <citation type="submission" date="2015-12" db="EMBL/GenBank/DDBJ databases">
        <title>Dictyostelia acquired genes for synthesis and detection of signals that induce cell-type specialization by lateral gene transfer from prokaryotes.</title>
        <authorList>
            <person name="Gloeckner G."/>
            <person name="Schaap P."/>
        </authorList>
    </citation>
    <scope>NUCLEOTIDE SEQUENCE [LARGE SCALE GENOMIC DNA]</scope>
    <source>
        <strain evidence="1 2">TK</strain>
    </source>
</reference>
<organism evidence="1 2">
    <name type="scientific">Tieghemostelium lacteum</name>
    <name type="common">Slime mold</name>
    <name type="synonym">Dictyostelium lacteum</name>
    <dbReference type="NCBI Taxonomy" id="361077"/>
    <lineage>
        <taxon>Eukaryota</taxon>
        <taxon>Amoebozoa</taxon>
        <taxon>Evosea</taxon>
        <taxon>Eumycetozoa</taxon>
        <taxon>Dictyostelia</taxon>
        <taxon>Dictyosteliales</taxon>
        <taxon>Raperosteliaceae</taxon>
        <taxon>Tieghemostelium</taxon>
    </lineage>
</organism>
<evidence type="ECO:0000313" key="1">
    <source>
        <dbReference type="EMBL" id="KYQ88967.1"/>
    </source>
</evidence>
<gene>
    <name evidence="1" type="ORF">DLAC_10558</name>
</gene>
<name>A0A151Z4X5_TIELA</name>
<dbReference type="Proteomes" id="UP000076078">
    <property type="component" value="Unassembled WGS sequence"/>
</dbReference>
<dbReference type="AlphaFoldDB" id="A0A151Z4X5"/>